<reference evidence="2" key="1">
    <citation type="submission" date="2016-08" db="EMBL/GenBank/DDBJ databases">
        <authorList>
            <person name="Seilhamer J.J."/>
        </authorList>
    </citation>
    <scope>NUCLEOTIDE SEQUENCE</scope>
    <source>
        <strain evidence="2">86-1</strain>
    </source>
</reference>
<proteinExistence type="predicted"/>
<feature type="region of interest" description="Disordered" evidence="1">
    <location>
        <begin position="14"/>
        <end position="42"/>
    </location>
</feature>
<evidence type="ECO:0000313" key="2">
    <source>
        <dbReference type="EMBL" id="SCM72256.1"/>
    </source>
</evidence>
<evidence type="ECO:0000256" key="1">
    <source>
        <dbReference type="SAM" id="MobiDB-lite"/>
    </source>
</evidence>
<protein>
    <submittedName>
        <fullName evidence="2">Uncharacterized protein</fullName>
    </submittedName>
</protein>
<dbReference type="AlphaFoldDB" id="A0A212L417"/>
<organism evidence="2">
    <name type="scientific">uncultured Desulfovibrio sp</name>
    <dbReference type="NCBI Taxonomy" id="167968"/>
    <lineage>
        <taxon>Bacteria</taxon>
        <taxon>Pseudomonadati</taxon>
        <taxon>Thermodesulfobacteriota</taxon>
        <taxon>Desulfovibrionia</taxon>
        <taxon>Desulfovibrionales</taxon>
        <taxon>Desulfovibrionaceae</taxon>
        <taxon>Desulfovibrio</taxon>
        <taxon>environmental samples</taxon>
    </lineage>
</organism>
<name>A0A212L417_9BACT</name>
<sequence length="42" mass="4469">MHLKDAHWPVVVRDSAAAAPTPLRPASARQPPGLGILRTGTR</sequence>
<dbReference type="EMBL" id="FMJC01000002">
    <property type="protein sequence ID" value="SCM72256.1"/>
    <property type="molecule type" value="Genomic_DNA"/>
</dbReference>
<accession>A0A212L417</accession>
<gene>
    <name evidence="2" type="ORF">KL86DES1_20491</name>
</gene>